<dbReference type="SUPFAM" id="SSF54534">
    <property type="entry name" value="FKBP-like"/>
    <property type="match status" value="1"/>
</dbReference>
<evidence type="ECO:0000256" key="3">
    <source>
        <dbReference type="ARBA" id="ARBA00013194"/>
    </source>
</evidence>
<dbReference type="GO" id="GO:0043335">
    <property type="term" value="P:protein unfolding"/>
    <property type="evidence" value="ECO:0007669"/>
    <property type="project" value="TreeGrafter"/>
</dbReference>
<dbReference type="InterPro" id="IPR005215">
    <property type="entry name" value="Trig_fac"/>
</dbReference>
<dbReference type="STRING" id="1123866.NT01SARS_0624"/>
<evidence type="ECO:0000259" key="13">
    <source>
        <dbReference type="Pfam" id="PF05697"/>
    </source>
</evidence>
<evidence type="ECO:0000256" key="8">
    <source>
        <dbReference type="ARBA" id="ARBA00023235"/>
    </source>
</evidence>
<dbReference type="InterPro" id="IPR046357">
    <property type="entry name" value="PPIase_dom_sf"/>
</dbReference>
<feature type="domain" description="Trigger factor C-terminal" evidence="14">
    <location>
        <begin position="264"/>
        <end position="413"/>
    </location>
</feature>
<proteinExistence type="inferred from homology"/>
<dbReference type="Gene3D" id="1.10.3120.10">
    <property type="entry name" value="Trigger factor, C-terminal domain"/>
    <property type="match status" value="1"/>
</dbReference>
<dbReference type="InterPro" id="IPR036611">
    <property type="entry name" value="Trigger_fac_ribosome-bd_sf"/>
</dbReference>
<feature type="domain" description="PPIase FKBP-type" evidence="12">
    <location>
        <begin position="156"/>
        <end position="237"/>
    </location>
</feature>
<sequence length="431" mass="50178">MKVNIKKLKDLERKITISVPVDDYQEKFSSKIRNIKSKAKVDGFRKGNVPNDVLEQRYGPSIHAEVINELIQDSYPKAISDNKIRPASSPQVTIENEDPKKPLTYSAVIEVFPDIKPKFSRWSNYEEFSIEIEDSDIDLAINDIKKRYGEWKDVDRKSKLDDQVVIDFLGKINDEEFEGNSATDFNLILGSKSMIPGFEDQLVDKKPSKFTIDCKFPEDYFKKDLANVDAKFEINLKKVQEITEAKVDKDLFDKLQMDIKEKSEFRDEIAKRMENEVEIQEKDLTKESIYETLLNMNKFSAPKSTVNEQADLMRKDALMRIGHTEDNAGDDLFPVSTFTEKAEKRVRLDLLFAELIKHFDINVSKEDVDNFIEKESSRYKDPEQYKKWISGQPQQLEQFRMIVLEEQLVEKLKNALKSKKKVIKFSELANR</sequence>
<feature type="domain" description="Trigger factor ribosome-binding bacterial" evidence="13">
    <location>
        <begin position="1"/>
        <end position="143"/>
    </location>
</feature>
<dbReference type="GO" id="GO:0051301">
    <property type="term" value="P:cell division"/>
    <property type="evidence" value="ECO:0007669"/>
    <property type="project" value="UniProtKB-KW"/>
</dbReference>
<dbReference type="FunFam" id="3.10.50.40:FF:000001">
    <property type="entry name" value="Trigger factor"/>
    <property type="match status" value="1"/>
</dbReference>
<organism evidence="15 16">
    <name type="scientific">SAR86 cluster bacterium SAR86A</name>
    <dbReference type="NCBI Taxonomy" id="1123866"/>
    <lineage>
        <taxon>Bacteria</taxon>
        <taxon>Pseudomonadati</taxon>
        <taxon>Pseudomonadota</taxon>
        <taxon>Gammaproteobacteria</taxon>
        <taxon>SAR86 cluster</taxon>
    </lineage>
</organism>
<dbReference type="EMBL" id="JH611156">
    <property type="protein sequence ID" value="EJP72135.1"/>
    <property type="molecule type" value="Genomic_DNA"/>
</dbReference>
<dbReference type="GO" id="GO:0015031">
    <property type="term" value="P:protein transport"/>
    <property type="evidence" value="ECO:0007669"/>
    <property type="project" value="UniProtKB-UniRule"/>
</dbReference>
<dbReference type="NCBIfam" id="TIGR00115">
    <property type="entry name" value="tig"/>
    <property type="match status" value="1"/>
</dbReference>
<keyword evidence="11" id="KW-0963">Cytoplasm</keyword>
<evidence type="ECO:0000256" key="1">
    <source>
        <dbReference type="ARBA" id="ARBA00000971"/>
    </source>
</evidence>
<dbReference type="HAMAP" id="MF_00303">
    <property type="entry name" value="Trigger_factor_Tig"/>
    <property type="match status" value="1"/>
</dbReference>
<evidence type="ECO:0000259" key="14">
    <source>
        <dbReference type="Pfam" id="PF05698"/>
    </source>
</evidence>
<evidence type="ECO:0000256" key="9">
    <source>
        <dbReference type="ARBA" id="ARBA00023306"/>
    </source>
</evidence>
<dbReference type="Gene3D" id="3.10.50.40">
    <property type="match status" value="1"/>
</dbReference>
<dbReference type="InterPro" id="IPR027304">
    <property type="entry name" value="Trigger_fact/SurA_dom_sf"/>
</dbReference>
<evidence type="ECO:0000259" key="12">
    <source>
        <dbReference type="Pfam" id="PF00254"/>
    </source>
</evidence>
<dbReference type="SUPFAM" id="SSF109998">
    <property type="entry name" value="Triger factor/SurA peptide-binding domain-like"/>
    <property type="match status" value="1"/>
</dbReference>
<dbReference type="GO" id="GO:0005737">
    <property type="term" value="C:cytoplasm"/>
    <property type="evidence" value="ECO:0007669"/>
    <property type="project" value="UniProtKB-SubCell"/>
</dbReference>
<reference evidence="15 16" key="1">
    <citation type="journal article" date="2012" name="ISME J.">
        <title>Genomic insights to SAR86, an abundant and uncultivated marine bacterial lineage.</title>
        <authorList>
            <person name="Dupont C.L."/>
            <person name="Rusch D.B."/>
            <person name="Yooseph S."/>
            <person name="Lombardo M.J."/>
            <person name="Richter R.A."/>
            <person name="Valas R."/>
            <person name="Novotny M."/>
            <person name="Yee-Greenbaum J."/>
            <person name="Selengut J.D."/>
            <person name="Haft D.H."/>
            <person name="Halpern A.L."/>
            <person name="Lasken R.S."/>
            <person name="Nealson K."/>
            <person name="Friedman R."/>
            <person name="Venter J.C."/>
        </authorList>
    </citation>
    <scope>NUCLEOTIDE SEQUENCE [LARGE SCALE GENOMIC DNA]</scope>
</reference>
<dbReference type="GO" id="GO:0003755">
    <property type="term" value="F:peptidyl-prolyl cis-trans isomerase activity"/>
    <property type="evidence" value="ECO:0007669"/>
    <property type="project" value="UniProtKB-UniRule"/>
</dbReference>
<keyword evidence="7 11" id="KW-0143">Chaperone</keyword>
<evidence type="ECO:0000256" key="11">
    <source>
        <dbReference type="HAMAP-Rule" id="MF_00303"/>
    </source>
</evidence>
<dbReference type="GO" id="GO:0044183">
    <property type="term" value="F:protein folding chaperone"/>
    <property type="evidence" value="ECO:0007669"/>
    <property type="project" value="TreeGrafter"/>
</dbReference>
<dbReference type="Pfam" id="PF05697">
    <property type="entry name" value="Trigger_N"/>
    <property type="match status" value="1"/>
</dbReference>
<dbReference type="Gene3D" id="3.30.70.1050">
    <property type="entry name" value="Trigger factor ribosome-binding domain"/>
    <property type="match status" value="1"/>
</dbReference>
<dbReference type="PIRSF" id="PIRSF003095">
    <property type="entry name" value="Trigger_factor"/>
    <property type="match status" value="1"/>
</dbReference>
<comment type="similarity">
    <text evidence="2 11">Belongs to the FKBP-type PPIase family. Tig subfamily.</text>
</comment>
<gene>
    <name evidence="11 15" type="primary">tig</name>
    <name evidence="15" type="ORF">NT01SARS_0624</name>
</gene>
<dbReference type="GO" id="GO:0051083">
    <property type="term" value="P:'de novo' cotranslational protein folding"/>
    <property type="evidence" value="ECO:0007669"/>
    <property type="project" value="TreeGrafter"/>
</dbReference>
<dbReference type="PANTHER" id="PTHR30560:SF3">
    <property type="entry name" value="TRIGGER FACTOR-LIKE PROTEIN TIG, CHLOROPLASTIC"/>
    <property type="match status" value="1"/>
</dbReference>
<accession>J4WU10</accession>
<keyword evidence="6 11" id="KW-0697">Rotamase</keyword>
<dbReference type="GO" id="GO:0043022">
    <property type="term" value="F:ribosome binding"/>
    <property type="evidence" value="ECO:0007669"/>
    <property type="project" value="TreeGrafter"/>
</dbReference>
<dbReference type="EC" id="5.2.1.8" evidence="3 11"/>
<dbReference type="InterPro" id="IPR008881">
    <property type="entry name" value="Trigger_fac_ribosome-bd_bac"/>
</dbReference>
<comment type="catalytic activity">
    <reaction evidence="1 11">
        <text>[protein]-peptidylproline (omega=180) = [protein]-peptidylproline (omega=0)</text>
        <dbReference type="Rhea" id="RHEA:16237"/>
        <dbReference type="Rhea" id="RHEA-COMP:10747"/>
        <dbReference type="Rhea" id="RHEA-COMP:10748"/>
        <dbReference type="ChEBI" id="CHEBI:83833"/>
        <dbReference type="ChEBI" id="CHEBI:83834"/>
        <dbReference type="EC" id="5.2.1.8"/>
    </reaction>
</comment>
<evidence type="ECO:0000256" key="10">
    <source>
        <dbReference type="ARBA" id="ARBA00029986"/>
    </source>
</evidence>
<dbReference type="InterPro" id="IPR008880">
    <property type="entry name" value="Trigger_fac_C"/>
</dbReference>
<dbReference type="PANTHER" id="PTHR30560">
    <property type="entry name" value="TRIGGER FACTOR CHAPERONE AND PEPTIDYL-PROLYL CIS/TRANS ISOMERASE"/>
    <property type="match status" value="1"/>
</dbReference>
<evidence type="ECO:0000256" key="6">
    <source>
        <dbReference type="ARBA" id="ARBA00023110"/>
    </source>
</evidence>
<name>J4WU10_9GAMM</name>
<comment type="function">
    <text evidence="11">Involved in protein export. Acts as a chaperone by maintaining the newly synthesized protein in an open conformation. Functions as a peptidyl-prolyl cis-trans isomerase.</text>
</comment>
<dbReference type="Pfam" id="PF00254">
    <property type="entry name" value="FKBP_C"/>
    <property type="match status" value="1"/>
</dbReference>
<protein>
    <recommendedName>
        <fullName evidence="4 11">Trigger factor</fullName>
        <shortName evidence="11">TF</shortName>
        <ecNumber evidence="3 11">5.2.1.8</ecNumber>
    </recommendedName>
    <alternativeName>
        <fullName evidence="10 11">PPIase</fullName>
    </alternativeName>
</protein>
<evidence type="ECO:0000313" key="16">
    <source>
        <dbReference type="Proteomes" id="UP000010305"/>
    </source>
</evidence>
<keyword evidence="9 11" id="KW-0131">Cell cycle</keyword>
<evidence type="ECO:0000256" key="5">
    <source>
        <dbReference type="ARBA" id="ARBA00022618"/>
    </source>
</evidence>
<evidence type="ECO:0000256" key="7">
    <source>
        <dbReference type="ARBA" id="ARBA00023186"/>
    </source>
</evidence>
<keyword evidence="5 11" id="KW-0132">Cell division</keyword>
<dbReference type="Pfam" id="PF05698">
    <property type="entry name" value="Trigger_C"/>
    <property type="match status" value="1"/>
</dbReference>
<dbReference type="InterPro" id="IPR037041">
    <property type="entry name" value="Trigger_fac_C_sf"/>
</dbReference>
<evidence type="ECO:0000313" key="15">
    <source>
        <dbReference type="EMBL" id="EJP72135.1"/>
    </source>
</evidence>
<comment type="subcellular location">
    <subcellularLocation>
        <location evidence="11">Cytoplasm</location>
    </subcellularLocation>
    <text evidence="11">About half TF is bound to the ribosome near the polypeptide exit tunnel while the other half is free in the cytoplasm.</text>
</comment>
<evidence type="ECO:0000256" key="2">
    <source>
        <dbReference type="ARBA" id="ARBA00005464"/>
    </source>
</evidence>
<keyword evidence="8 11" id="KW-0413">Isomerase</keyword>
<dbReference type="AlphaFoldDB" id="J4WU10"/>
<dbReference type="Proteomes" id="UP000010305">
    <property type="component" value="Unassembled WGS sequence"/>
</dbReference>
<dbReference type="HOGENOM" id="CLU_033058_2_0_6"/>
<comment type="domain">
    <text evidence="11">Consists of 3 domains; the N-terminus binds the ribosome, the middle domain has PPIase activity, while the C-terminus has intrinsic chaperone activity on its own.</text>
</comment>
<evidence type="ECO:0000256" key="4">
    <source>
        <dbReference type="ARBA" id="ARBA00016902"/>
    </source>
</evidence>
<dbReference type="InterPro" id="IPR001179">
    <property type="entry name" value="PPIase_FKBP_dom"/>
</dbReference>
<dbReference type="SUPFAM" id="SSF102735">
    <property type="entry name" value="Trigger factor ribosome-binding domain"/>
    <property type="match status" value="1"/>
</dbReference>